<evidence type="ECO:0000313" key="1">
    <source>
        <dbReference type="EMBL" id="RPD42604.1"/>
    </source>
</evidence>
<comment type="caution">
    <text evidence="1">The sequence shown here is derived from an EMBL/GenBank/DDBJ whole genome shotgun (WGS) entry which is preliminary data.</text>
</comment>
<protein>
    <submittedName>
        <fullName evidence="1">Uncharacterized protein</fullName>
    </submittedName>
</protein>
<dbReference type="Pfam" id="PF13289">
    <property type="entry name" value="SIR2_2"/>
    <property type="match status" value="1"/>
</dbReference>
<gene>
    <name evidence="1" type="ORF">EG028_05385</name>
</gene>
<evidence type="ECO:0000313" key="2">
    <source>
        <dbReference type="Proteomes" id="UP000279089"/>
    </source>
</evidence>
<accession>A0A3N4MF71</accession>
<dbReference type="AlphaFoldDB" id="A0A3N4MF71"/>
<name>A0A3N4MF71_9BACT</name>
<organism evidence="1 2">
    <name type="scientific">Chitinophaga barathri</name>
    <dbReference type="NCBI Taxonomy" id="1647451"/>
    <lineage>
        <taxon>Bacteria</taxon>
        <taxon>Pseudomonadati</taxon>
        <taxon>Bacteroidota</taxon>
        <taxon>Chitinophagia</taxon>
        <taxon>Chitinophagales</taxon>
        <taxon>Chitinophagaceae</taxon>
        <taxon>Chitinophaga</taxon>
    </lineage>
</organism>
<dbReference type="Proteomes" id="UP000279089">
    <property type="component" value="Unassembled WGS sequence"/>
</dbReference>
<dbReference type="EMBL" id="RMBX01000002">
    <property type="protein sequence ID" value="RPD42604.1"/>
    <property type="molecule type" value="Genomic_DNA"/>
</dbReference>
<reference evidence="2" key="1">
    <citation type="submission" date="2018-11" db="EMBL/GenBank/DDBJ databases">
        <title>Chitinophaga lutea sp.nov., isolate from arsenic contaminated soil.</title>
        <authorList>
            <person name="Zong Y."/>
        </authorList>
    </citation>
    <scope>NUCLEOTIDE SEQUENCE [LARGE SCALE GENOMIC DNA]</scope>
    <source>
        <strain evidence="2">YLT18</strain>
    </source>
</reference>
<keyword evidence="2" id="KW-1185">Reference proteome</keyword>
<sequence>MRSATQKLFLLHLRPFNLTAFRICSVFKWLAAISSNTQRIKLACGPSFYSLLDSLFLVNTILFIGCGLSDPDIQLVLENSNIAVPSAHPHYSIMPAGMHNALNKAIKSSYNIKILEYENDNGDHASLLASLNELKDLVSAIRAVN</sequence>
<proteinExistence type="predicted"/>